<evidence type="ECO:0000313" key="2">
    <source>
        <dbReference type="Proteomes" id="UP000295136"/>
    </source>
</evidence>
<keyword evidence="2" id="KW-1185">Reference proteome</keyword>
<dbReference type="Proteomes" id="UP000295136">
    <property type="component" value="Unassembled WGS sequence"/>
</dbReference>
<accession>A0A4R5EIW7</accession>
<organism evidence="1 2">
    <name type="scientific">Nonomuraea mesophila</name>
    <dbReference type="NCBI Taxonomy" id="2530382"/>
    <lineage>
        <taxon>Bacteria</taxon>
        <taxon>Bacillati</taxon>
        <taxon>Actinomycetota</taxon>
        <taxon>Actinomycetes</taxon>
        <taxon>Streptosporangiales</taxon>
        <taxon>Streptosporangiaceae</taxon>
        <taxon>Nonomuraea</taxon>
    </lineage>
</organism>
<gene>
    <name evidence="1" type="ORF">E1295_37000</name>
</gene>
<protein>
    <submittedName>
        <fullName evidence="1">DUF742 domain-containing protein</fullName>
    </submittedName>
</protein>
<dbReference type="Pfam" id="PF05331">
    <property type="entry name" value="DUF742"/>
    <property type="match status" value="1"/>
</dbReference>
<name>A0A4R5EIW7_9ACTN</name>
<dbReference type="AlphaFoldDB" id="A0A4R5EIW7"/>
<evidence type="ECO:0000313" key="1">
    <source>
        <dbReference type="EMBL" id="TDE34491.1"/>
    </source>
</evidence>
<dbReference type="EMBL" id="SMLD01000147">
    <property type="protein sequence ID" value="TDE34491.1"/>
    <property type="molecule type" value="Genomic_DNA"/>
</dbReference>
<sequence>MIRSHTATGGDAIPSRGSLDDATLLVADTGAPTAGLPAQAHRVMDLCLPGVLSVSEVAHHLQLPGAVVKVIVSRLIDSGHLTARAPYAPPAGQHDENFLRQVLDALQKL</sequence>
<dbReference type="PANTHER" id="PTHR36221">
    <property type="entry name" value="DUF742 DOMAIN-CONTAINING PROTEIN"/>
    <property type="match status" value="1"/>
</dbReference>
<dbReference type="InterPro" id="IPR007995">
    <property type="entry name" value="DUF742"/>
</dbReference>
<reference evidence="1 2" key="1">
    <citation type="submission" date="2019-03" db="EMBL/GenBank/DDBJ databases">
        <title>Draft genome sequences of novel Actinobacteria.</title>
        <authorList>
            <person name="Sahin N."/>
            <person name="Ay H."/>
            <person name="Saygin H."/>
        </authorList>
    </citation>
    <scope>NUCLEOTIDE SEQUENCE [LARGE SCALE GENOMIC DNA]</scope>
    <source>
        <strain evidence="1 2">6K102</strain>
    </source>
</reference>
<comment type="caution">
    <text evidence="1">The sequence shown here is derived from an EMBL/GenBank/DDBJ whole genome shotgun (WGS) entry which is preliminary data.</text>
</comment>
<proteinExistence type="predicted"/>
<dbReference type="PANTHER" id="PTHR36221:SF1">
    <property type="entry name" value="DUF742 DOMAIN-CONTAINING PROTEIN"/>
    <property type="match status" value="1"/>
</dbReference>